<sequence length="226" mass="23452">MTLHRHLGVISLGLALSACGLGGSSGPRPGFSPPPMPVETGVQPPAASTNGAIFQPAYGYAGLIEGTRARRVGDMLTIVLVESVDTTKRTTARTQRDGSASITPPTAGPLSFLNPNALKAASEASFRGQGQAAQSSSLNGAVAVTIAEVRSNGTARVVGEKQMSLSQGEEWIQFAGTVRLADIDGDNRLLSSQVADAQIIYSGSGSIQRASRPGWLSRFFSAISPW</sequence>
<dbReference type="PROSITE" id="PS51257">
    <property type="entry name" value="PROKAR_LIPOPROTEIN"/>
    <property type="match status" value="1"/>
</dbReference>
<keyword evidence="9" id="KW-0282">Flagellum</keyword>
<keyword evidence="5 7" id="KW-0975">Bacterial flagellum</keyword>
<accession>A0A850H8S4</accession>
<feature type="region of interest" description="Disordered" evidence="8">
    <location>
        <begin position="89"/>
        <end position="108"/>
    </location>
</feature>
<evidence type="ECO:0000256" key="5">
    <source>
        <dbReference type="ARBA" id="ARBA00023143"/>
    </source>
</evidence>
<name>A0A850H8S4_9SPHN</name>
<keyword evidence="6 7" id="KW-0998">Cell outer membrane</keyword>
<dbReference type="Proteomes" id="UP000546031">
    <property type="component" value="Unassembled WGS sequence"/>
</dbReference>
<reference evidence="9 10" key="1">
    <citation type="submission" date="2020-06" db="EMBL/GenBank/DDBJ databases">
        <title>Altererythrobacter lutimaris sp. nov., a marine bacterium isolated from a tidal flat.</title>
        <authorList>
            <person name="Kim D."/>
            <person name="Yoo Y."/>
            <person name="Kim J.-J."/>
        </authorList>
    </citation>
    <scope>NUCLEOTIDE SEQUENCE [LARGE SCALE GENOMIC DNA]</scope>
    <source>
        <strain evidence="9 10">JGD-16</strain>
    </source>
</reference>
<comment type="subcellular location">
    <subcellularLocation>
        <location evidence="7">Cell outer membrane</location>
        <topology evidence="7">Lipid-anchor</topology>
    </subcellularLocation>
    <subcellularLocation>
        <location evidence="7">Bacterial flagellum basal body</location>
    </subcellularLocation>
</comment>
<dbReference type="GO" id="GO:0009279">
    <property type="term" value="C:cell outer membrane"/>
    <property type="evidence" value="ECO:0007669"/>
    <property type="project" value="UniProtKB-SubCell"/>
</dbReference>
<comment type="function">
    <text evidence="1 7">Assembles around the rod to form the L-ring and probably protects the motor/basal body from shearing forces during rotation.</text>
</comment>
<keyword evidence="9" id="KW-0966">Cell projection</keyword>
<keyword evidence="3 7" id="KW-0732">Signal</keyword>
<protein>
    <recommendedName>
        <fullName evidence="7">Flagellar L-ring protein</fullName>
    </recommendedName>
    <alternativeName>
        <fullName evidence="7">Basal body L-ring protein</fullName>
    </alternativeName>
</protein>
<dbReference type="EMBL" id="JABWTA010000001">
    <property type="protein sequence ID" value="NVE93306.1"/>
    <property type="molecule type" value="Genomic_DNA"/>
</dbReference>
<proteinExistence type="inferred from homology"/>
<comment type="caution">
    <text evidence="9">The sequence shown here is derived from an EMBL/GenBank/DDBJ whole genome shotgun (WGS) entry which is preliminary data.</text>
</comment>
<organism evidence="9 10">
    <name type="scientific">Altererythrobacter lutimaris</name>
    <dbReference type="NCBI Taxonomy" id="2743979"/>
    <lineage>
        <taxon>Bacteria</taxon>
        <taxon>Pseudomonadati</taxon>
        <taxon>Pseudomonadota</taxon>
        <taxon>Alphaproteobacteria</taxon>
        <taxon>Sphingomonadales</taxon>
        <taxon>Erythrobacteraceae</taxon>
        <taxon>Altererythrobacter</taxon>
    </lineage>
</organism>
<dbReference type="GO" id="GO:0009427">
    <property type="term" value="C:bacterial-type flagellum basal body, distal rod, L ring"/>
    <property type="evidence" value="ECO:0007669"/>
    <property type="project" value="InterPro"/>
</dbReference>
<keyword evidence="4 7" id="KW-0472">Membrane</keyword>
<evidence type="ECO:0000256" key="8">
    <source>
        <dbReference type="SAM" id="MobiDB-lite"/>
    </source>
</evidence>
<keyword evidence="9" id="KW-0969">Cilium</keyword>
<evidence type="ECO:0000256" key="3">
    <source>
        <dbReference type="ARBA" id="ARBA00022729"/>
    </source>
</evidence>
<keyword evidence="10" id="KW-1185">Reference proteome</keyword>
<evidence type="ECO:0000256" key="4">
    <source>
        <dbReference type="ARBA" id="ARBA00023136"/>
    </source>
</evidence>
<dbReference type="PANTHER" id="PTHR34933">
    <property type="entry name" value="FLAGELLAR L-RING PROTEIN"/>
    <property type="match status" value="1"/>
</dbReference>
<evidence type="ECO:0000256" key="7">
    <source>
        <dbReference type="HAMAP-Rule" id="MF_00415"/>
    </source>
</evidence>
<dbReference type="InterPro" id="IPR000527">
    <property type="entry name" value="Flag_Lring"/>
</dbReference>
<keyword evidence="7" id="KW-0449">Lipoprotein</keyword>
<dbReference type="HAMAP" id="MF_00415">
    <property type="entry name" value="FlgH"/>
    <property type="match status" value="1"/>
</dbReference>
<dbReference type="GO" id="GO:0003774">
    <property type="term" value="F:cytoskeletal motor activity"/>
    <property type="evidence" value="ECO:0007669"/>
    <property type="project" value="InterPro"/>
</dbReference>
<comment type="subunit">
    <text evidence="7">The basal body constitutes a major portion of the flagellar organelle and consists of four rings (L,P,S, and M) mounted on a central rod.</text>
</comment>
<gene>
    <name evidence="7" type="primary">flgH</name>
    <name evidence="9" type="ORF">HUO12_00175</name>
</gene>
<evidence type="ECO:0000313" key="10">
    <source>
        <dbReference type="Proteomes" id="UP000546031"/>
    </source>
</evidence>
<dbReference type="AlphaFoldDB" id="A0A850H8S4"/>
<dbReference type="GO" id="GO:0071973">
    <property type="term" value="P:bacterial-type flagellum-dependent cell motility"/>
    <property type="evidence" value="ECO:0007669"/>
    <property type="project" value="InterPro"/>
</dbReference>
<dbReference type="Pfam" id="PF02107">
    <property type="entry name" value="FlgH"/>
    <property type="match status" value="1"/>
</dbReference>
<dbReference type="PRINTS" id="PR01008">
    <property type="entry name" value="FLGLRINGFLGH"/>
</dbReference>
<evidence type="ECO:0000313" key="9">
    <source>
        <dbReference type="EMBL" id="NVE93306.1"/>
    </source>
</evidence>
<evidence type="ECO:0000256" key="2">
    <source>
        <dbReference type="ARBA" id="ARBA00006929"/>
    </source>
</evidence>
<evidence type="ECO:0000256" key="6">
    <source>
        <dbReference type="ARBA" id="ARBA00023237"/>
    </source>
</evidence>
<comment type="similarity">
    <text evidence="2 7">Belongs to the FlgH family.</text>
</comment>
<dbReference type="PANTHER" id="PTHR34933:SF1">
    <property type="entry name" value="FLAGELLAR L-RING PROTEIN"/>
    <property type="match status" value="1"/>
</dbReference>
<evidence type="ECO:0000256" key="1">
    <source>
        <dbReference type="ARBA" id="ARBA00002591"/>
    </source>
</evidence>